<dbReference type="KEGG" id="mmd:GYY_02535"/>
<dbReference type="PATRIC" id="fig|1053692.7.peg.500"/>
<dbReference type="GeneID" id="10981935"/>
<evidence type="ECO:0000313" key="2">
    <source>
        <dbReference type="Proteomes" id="UP000008889"/>
    </source>
</evidence>
<dbReference type="EMBL" id="CP002913">
    <property type="protein sequence ID" value="AEK19390.1"/>
    <property type="molecule type" value="Genomic_DNA"/>
</dbReference>
<proteinExistence type="predicted"/>
<reference evidence="1 2" key="1">
    <citation type="journal article" date="2011" name="J. Bacteriol.">
        <title>Complete Genome Sequence of a Nonculturable Methanococcus maripaludis Strain Extracted in a Metagenomic Survey of Petroleum Reservoir Fluids.</title>
        <authorList>
            <person name="Wang X."/>
            <person name="Greenfield P."/>
            <person name="Li D."/>
            <person name="Hendry P."/>
            <person name="Volk H."/>
            <person name="Sutherland T.D."/>
        </authorList>
    </citation>
    <scope>NUCLEOTIDE SEQUENCE [LARGE SCALE GENOMIC DNA]</scope>
    <source>
        <strain evidence="1 2">X1</strain>
    </source>
</reference>
<organism evidence="2">
    <name type="scientific">Methanococcus maripaludis X1</name>
    <dbReference type="NCBI Taxonomy" id="1053692"/>
    <lineage>
        <taxon>Archaea</taxon>
        <taxon>Methanobacteriati</taxon>
        <taxon>Methanobacteriota</taxon>
        <taxon>Methanomada group</taxon>
        <taxon>Methanococci</taxon>
        <taxon>Methanococcales</taxon>
        <taxon>Methanococcaceae</taxon>
        <taxon>Methanococcus</taxon>
    </lineage>
</organism>
<accession>G0H3K0</accession>
<name>G0H3K0_METMI</name>
<evidence type="ECO:0000313" key="1">
    <source>
        <dbReference type="EMBL" id="AEK19390.1"/>
    </source>
</evidence>
<dbReference type="Proteomes" id="UP000008889">
    <property type="component" value="Chromosome"/>
</dbReference>
<dbReference type="AlphaFoldDB" id="G0H3K0"/>
<dbReference type="RefSeq" id="WP_013998898.1">
    <property type="nucleotide sequence ID" value="NC_015847.1"/>
</dbReference>
<gene>
    <name evidence="1" type="ORF">GYY_02535</name>
</gene>
<protein>
    <submittedName>
        <fullName evidence="1">Uncharacterized protein</fullName>
    </submittedName>
</protein>
<dbReference type="HOGENOM" id="CLU_762104_0_0_2"/>
<sequence>MNFKQFLKSKLEYDFSEYNAPIAAFFHLYSKSRNAAEFDAPVIIAGEEGSMKSMLALIAMAASDPDFLNEIENRIFLAKGFQLVKFYDMIIANARSGKRGFAYNFDEFQNVMNAQQVSEKDAVQLKQFYRTKRFIGDFAIHCTPNLGEIDREILKRMGLIIVLNNNGDSGSGGIFADPDIKARLLNKIQESKNNKIPVPKTLKEIQSLFGIYPDFYFKFEFDYQLYRKYAPLKVENSIDMIEKLRNDVAKKNGINEREFEEPEIEEIGKIEKKIPVKPTFNVKSGGEGIIYNELPPIPYENDFISASIVNKELGYGAIYDYIKTGKVTWREVKINGKSKKYVKIGDIKHYFENHGKKIGALEG</sequence>